<keyword evidence="2" id="KW-0472">Membrane</keyword>
<dbReference type="AlphaFoldDB" id="A0A420ERA3"/>
<evidence type="ECO:0000256" key="2">
    <source>
        <dbReference type="SAM" id="Phobius"/>
    </source>
</evidence>
<protein>
    <submittedName>
        <fullName evidence="3">Uncharacterized protein</fullName>
    </submittedName>
</protein>
<evidence type="ECO:0000256" key="1">
    <source>
        <dbReference type="SAM" id="MobiDB-lite"/>
    </source>
</evidence>
<evidence type="ECO:0000313" key="3">
    <source>
        <dbReference type="EMBL" id="RKF23209.1"/>
    </source>
</evidence>
<keyword evidence="2" id="KW-0812">Transmembrane</keyword>
<dbReference type="RefSeq" id="WP_120323113.1">
    <property type="nucleotide sequence ID" value="NZ_RAPF01000001.1"/>
</dbReference>
<reference evidence="3 4" key="1">
    <citation type="submission" date="2018-09" db="EMBL/GenBank/DDBJ databases">
        <title>Altererythrobacter spongiae sp. nov., isolated from a marine sponge.</title>
        <authorList>
            <person name="Zhuang L."/>
            <person name="Luo L."/>
        </authorList>
    </citation>
    <scope>NUCLEOTIDE SEQUENCE [LARGE SCALE GENOMIC DNA]</scope>
    <source>
        <strain evidence="3 4">HN-Y73</strain>
    </source>
</reference>
<name>A0A420ERA3_9SPHN</name>
<feature type="compositionally biased region" description="Basic and acidic residues" evidence="1">
    <location>
        <begin position="1"/>
        <end position="16"/>
    </location>
</feature>
<gene>
    <name evidence="3" type="ORF">D6851_01635</name>
</gene>
<accession>A0A420ERA3</accession>
<dbReference type="EMBL" id="RAPF01000001">
    <property type="protein sequence ID" value="RKF23209.1"/>
    <property type="molecule type" value="Genomic_DNA"/>
</dbReference>
<keyword evidence="2" id="KW-1133">Transmembrane helix</keyword>
<proteinExistence type="predicted"/>
<comment type="caution">
    <text evidence="3">The sequence shown here is derived from an EMBL/GenBank/DDBJ whole genome shotgun (WGS) entry which is preliminary data.</text>
</comment>
<feature type="transmembrane region" description="Helical" evidence="2">
    <location>
        <begin position="31"/>
        <end position="51"/>
    </location>
</feature>
<dbReference type="OrthoDB" id="7510110at2"/>
<sequence>MSEERITEVEAPDGKTHTHTTVITDKPRSGGSWVVIALALLVVAVIGIWAVSSLGGAEVAKDNAIAEAADEVGNAAGQVGDAAQNAANKLGD</sequence>
<feature type="region of interest" description="Disordered" evidence="1">
    <location>
        <begin position="1"/>
        <end position="24"/>
    </location>
</feature>
<evidence type="ECO:0000313" key="4">
    <source>
        <dbReference type="Proteomes" id="UP000284395"/>
    </source>
</evidence>
<keyword evidence="4" id="KW-1185">Reference proteome</keyword>
<dbReference type="Proteomes" id="UP000284395">
    <property type="component" value="Unassembled WGS sequence"/>
</dbReference>
<organism evidence="3 4">
    <name type="scientific">Altericroceibacterium spongiae</name>
    <dbReference type="NCBI Taxonomy" id="2320269"/>
    <lineage>
        <taxon>Bacteria</taxon>
        <taxon>Pseudomonadati</taxon>
        <taxon>Pseudomonadota</taxon>
        <taxon>Alphaproteobacteria</taxon>
        <taxon>Sphingomonadales</taxon>
        <taxon>Erythrobacteraceae</taxon>
        <taxon>Altericroceibacterium</taxon>
    </lineage>
</organism>